<dbReference type="InterPro" id="IPR011701">
    <property type="entry name" value="MFS"/>
</dbReference>
<evidence type="ECO:0000256" key="1">
    <source>
        <dbReference type="SAM" id="Phobius"/>
    </source>
</evidence>
<dbReference type="GO" id="GO:0022857">
    <property type="term" value="F:transmembrane transporter activity"/>
    <property type="evidence" value="ECO:0007669"/>
    <property type="project" value="InterPro"/>
</dbReference>
<name>A0AAV4GFI4_9GAST</name>
<sequence length="296" mass="32836">MFIGLLVGGFDLSAGTAQAIKVGFENGISRRTSFVLLGLCQLLTLVSTYFFLPKHFIKKPLDADTIGTGSLQECIERSRELKKPEKLPPLRSLILSPTYLLHLYWTAVLQLRYMFIMSSLNVTLQNLLPSKQEVSQYTNITAYILLFGAVTSPMAGAIIDSNEKRFRGSLSPLRRKLMPTVLPLAFGTTFGIALSAVILAETAAMVCLVFIMMVIMRSFIYTLLSGLLLAVYPNEYYGFMLGIILMVCGAVNLLQSALFAWASAVGFEQVPFYSQQFCFVFTGILIKSALREIKKC</sequence>
<dbReference type="Pfam" id="PF07690">
    <property type="entry name" value="MFS_1"/>
    <property type="match status" value="1"/>
</dbReference>
<dbReference type="SUPFAM" id="SSF103473">
    <property type="entry name" value="MFS general substrate transporter"/>
    <property type="match status" value="1"/>
</dbReference>
<gene>
    <name evidence="2" type="ORF">ElyMa_005994500</name>
</gene>
<proteinExistence type="predicted"/>
<feature type="transmembrane region" description="Helical" evidence="1">
    <location>
        <begin position="140"/>
        <end position="159"/>
    </location>
</feature>
<dbReference type="EMBL" id="BMAT01012050">
    <property type="protein sequence ID" value="GFR84268.1"/>
    <property type="molecule type" value="Genomic_DNA"/>
</dbReference>
<accession>A0AAV4GFI4</accession>
<keyword evidence="1" id="KW-0472">Membrane</keyword>
<evidence type="ECO:0000313" key="3">
    <source>
        <dbReference type="Proteomes" id="UP000762676"/>
    </source>
</evidence>
<keyword evidence="3" id="KW-1185">Reference proteome</keyword>
<feature type="transmembrane region" description="Helical" evidence="1">
    <location>
        <begin position="273"/>
        <end position="290"/>
    </location>
</feature>
<dbReference type="InterPro" id="IPR027197">
    <property type="entry name" value="SLC43A3"/>
</dbReference>
<feature type="transmembrane region" description="Helical" evidence="1">
    <location>
        <begin position="236"/>
        <end position="261"/>
    </location>
</feature>
<dbReference type="PANTHER" id="PTHR20765:SF1">
    <property type="entry name" value="EQUILIBRATIVE NUCLEOBASE TRANSPORTER 1"/>
    <property type="match status" value="1"/>
</dbReference>
<reference evidence="2 3" key="1">
    <citation type="journal article" date="2021" name="Elife">
        <title>Chloroplast acquisition without the gene transfer in kleptoplastic sea slugs, Plakobranchus ocellatus.</title>
        <authorList>
            <person name="Maeda T."/>
            <person name="Takahashi S."/>
            <person name="Yoshida T."/>
            <person name="Shimamura S."/>
            <person name="Takaki Y."/>
            <person name="Nagai Y."/>
            <person name="Toyoda A."/>
            <person name="Suzuki Y."/>
            <person name="Arimoto A."/>
            <person name="Ishii H."/>
            <person name="Satoh N."/>
            <person name="Nishiyama T."/>
            <person name="Hasebe M."/>
            <person name="Maruyama T."/>
            <person name="Minagawa J."/>
            <person name="Obokata J."/>
            <person name="Shigenobu S."/>
        </authorList>
    </citation>
    <scope>NUCLEOTIDE SEQUENCE [LARGE SCALE GENOMIC DNA]</scope>
</reference>
<dbReference type="Proteomes" id="UP000762676">
    <property type="component" value="Unassembled WGS sequence"/>
</dbReference>
<feature type="transmembrane region" description="Helical" evidence="1">
    <location>
        <begin position="180"/>
        <end position="197"/>
    </location>
</feature>
<dbReference type="InterPro" id="IPR036259">
    <property type="entry name" value="MFS_trans_sf"/>
</dbReference>
<evidence type="ECO:0000313" key="2">
    <source>
        <dbReference type="EMBL" id="GFR84268.1"/>
    </source>
</evidence>
<keyword evidence="1" id="KW-0812">Transmembrane</keyword>
<dbReference type="Gene3D" id="1.20.1250.20">
    <property type="entry name" value="MFS general substrate transporter like domains"/>
    <property type="match status" value="1"/>
</dbReference>
<feature type="transmembrane region" description="Helical" evidence="1">
    <location>
        <begin position="35"/>
        <end position="52"/>
    </location>
</feature>
<comment type="caution">
    <text evidence="2">The sequence shown here is derived from an EMBL/GenBank/DDBJ whole genome shotgun (WGS) entry which is preliminary data.</text>
</comment>
<feature type="transmembrane region" description="Helical" evidence="1">
    <location>
        <begin position="203"/>
        <end position="224"/>
    </location>
</feature>
<protein>
    <submittedName>
        <fullName evidence="2">Solute carrier family 43 member 3</fullName>
    </submittedName>
</protein>
<dbReference type="AlphaFoldDB" id="A0AAV4GFI4"/>
<organism evidence="2 3">
    <name type="scientific">Elysia marginata</name>
    <dbReference type="NCBI Taxonomy" id="1093978"/>
    <lineage>
        <taxon>Eukaryota</taxon>
        <taxon>Metazoa</taxon>
        <taxon>Spiralia</taxon>
        <taxon>Lophotrochozoa</taxon>
        <taxon>Mollusca</taxon>
        <taxon>Gastropoda</taxon>
        <taxon>Heterobranchia</taxon>
        <taxon>Euthyneura</taxon>
        <taxon>Panpulmonata</taxon>
        <taxon>Sacoglossa</taxon>
        <taxon>Placobranchoidea</taxon>
        <taxon>Plakobranchidae</taxon>
        <taxon>Elysia</taxon>
    </lineage>
</organism>
<keyword evidence="1" id="KW-1133">Transmembrane helix</keyword>
<dbReference type="PANTHER" id="PTHR20765">
    <property type="entry name" value="SOLUTE CARRIER FAMILY 43 MEMBER 3-RELATED"/>
    <property type="match status" value="1"/>
</dbReference>